<evidence type="ECO:0000256" key="1">
    <source>
        <dbReference type="SAM" id="Phobius"/>
    </source>
</evidence>
<dbReference type="EnsemblBacteria" id="AAM06641">
    <property type="protein sequence ID" value="AAM06641"/>
    <property type="gene ID" value="MA_3270"/>
</dbReference>
<keyword evidence="1" id="KW-0472">Membrane</keyword>
<dbReference type="InParanoid" id="Q8TKX3"/>
<proteinExistence type="predicted"/>
<dbReference type="STRING" id="188937.MA_3270"/>
<name>Q8TKX3_METAC</name>
<dbReference type="AlphaFoldDB" id="Q8TKX3"/>
<dbReference type="Gene3D" id="3.10.620.30">
    <property type="match status" value="1"/>
</dbReference>
<dbReference type="HOGENOM" id="CLU_665006_0_0_2"/>
<accession>Q8TKX3</accession>
<keyword evidence="4" id="KW-1185">Reference proteome</keyword>
<feature type="transmembrane region" description="Helical" evidence="1">
    <location>
        <begin position="42"/>
        <end position="63"/>
    </location>
</feature>
<feature type="domain" description="Transglutaminase-like" evidence="2">
    <location>
        <begin position="282"/>
        <end position="357"/>
    </location>
</feature>
<gene>
    <name evidence="3" type="ordered locus">MA_3270</name>
</gene>
<dbReference type="SUPFAM" id="SSF54001">
    <property type="entry name" value="Cysteine proteinases"/>
    <property type="match status" value="1"/>
</dbReference>
<dbReference type="Proteomes" id="UP000002487">
    <property type="component" value="Chromosome"/>
</dbReference>
<sequence length="442" mass="49143">MRKGYLKRCFHGQKKVLPVILFRRASMNNPEFSEKNAPEKNALSIIAVLFICLVLVTIIGFLFSESIGNFTNDLKGYLGLGAEPEISEEVFIPERASFTFPAVPSYSTSNKELTPVLRTPLQPGFSLSSNYQTSEYYQGGISYVKISIKNEGRNPIFIDRYGVSVNASVNRIFSEDCGVLLVPGEEQNLGVIAVEVPEEEKATINIVLWLLASTSEGKWHEYEPYFMNGVVTDLKPMPEKITPKYRYNPSYYFKTINRLVEPSEPDVRARAAEVARSYPGAYNIYQICALFDTVKEDIEYVSDPRGNDIWEPANVTLRIGAGDCEDQAILLSSMIEAVGGTTRVYLTDNHAFAAVYIGNGTDAIEAEVKGIRAYYGNVDVNYLTDEYGSWLMLDPTSSLYAGGLPGKTAQTKVHAVGENETYRSWTFINTSTVKVIDISPGD</sequence>
<dbReference type="Pfam" id="PF01841">
    <property type="entry name" value="Transglut_core"/>
    <property type="match status" value="1"/>
</dbReference>
<evidence type="ECO:0000313" key="3">
    <source>
        <dbReference type="EMBL" id="AAM06641.1"/>
    </source>
</evidence>
<dbReference type="InterPro" id="IPR038765">
    <property type="entry name" value="Papain-like_cys_pep_sf"/>
</dbReference>
<reference evidence="3 4" key="1">
    <citation type="journal article" date="2002" name="Genome Res.">
        <title>The genome of Methanosarcina acetivorans reveals extensive metabolic and physiological diversity.</title>
        <authorList>
            <person name="Galagan J.E."/>
            <person name="Nusbaum C."/>
            <person name="Roy A."/>
            <person name="Endrizzi M.G."/>
            <person name="Macdonald P."/>
            <person name="FitzHugh W."/>
            <person name="Calvo S."/>
            <person name="Engels R."/>
            <person name="Smirnov S."/>
            <person name="Atnoor D."/>
            <person name="Brown A."/>
            <person name="Allen N."/>
            <person name="Naylor J."/>
            <person name="Stange-Thomann N."/>
            <person name="DeArellano K."/>
            <person name="Johnson R."/>
            <person name="Linton L."/>
            <person name="McEwan P."/>
            <person name="McKernan K."/>
            <person name="Talamas J."/>
            <person name="Tirrell A."/>
            <person name="Ye W."/>
            <person name="Zimmer A."/>
            <person name="Barber R.D."/>
            <person name="Cann I."/>
            <person name="Graham D.E."/>
            <person name="Grahame D.A."/>
            <person name="Guss A."/>
            <person name="Hedderich R."/>
            <person name="Ingram-Smith C."/>
            <person name="Kuettner C.H."/>
            <person name="Krzycki J.A."/>
            <person name="Leigh J.A."/>
            <person name="Li W."/>
            <person name="Liu J."/>
            <person name="Mukhopadhyay B."/>
            <person name="Reeve J.N."/>
            <person name="Smith K."/>
            <person name="Springer T.A."/>
            <person name="Umayam L.A."/>
            <person name="White O."/>
            <person name="White R.H."/>
            <person name="de Macario E.C."/>
            <person name="Ferry J.G."/>
            <person name="Jarrell K.F."/>
            <person name="Jing H."/>
            <person name="Macario A.J.L."/>
            <person name="Paulsen I."/>
            <person name="Pritchett M."/>
            <person name="Sowers K.R."/>
            <person name="Swanson R.V."/>
            <person name="Zinder S.H."/>
            <person name="Lander E."/>
            <person name="Metcalf W.W."/>
            <person name="Birren B."/>
        </authorList>
    </citation>
    <scope>NUCLEOTIDE SEQUENCE [LARGE SCALE GENOMIC DNA]</scope>
    <source>
        <strain evidence="4">ATCC 35395 / DSM 2834 / JCM 12185 / C2A</strain>
    </source>
</reference>
<organism evidence="3 4">
    <name type="scientific">Methanosarcina acetivorans (strain ATCC 35395 / DSM 2834 / JCM 12185 / C2A)</name>
    <dbReference type="NCBI Taxonomy" id="188937"/>
    <lineage>
        <taxon>Archaea</taxon>
        <taxon>Methanobacteriati</taxon>
        <taxon>Methanobacteriota</taxon>
        <taxon>Stenosarchaea group</taxon>
        <taxon>Methanomicrobia</taxon>
        <taxon>Methanosarcinales</taxon>
        <taxon>Methanosarcinaceae</taxon>
        <taxon>Methanosarcina</taxon>
    </lineage>
</organism>
<dbReference type="EMBL" id="AE010299">
    <property type="protein sequence ID" value="AAM06641.1"/>
    <property type="molecule type" value="Genomic_DNA"/>
</dbReference>
<protein>
    <recommendedName>
        <fullName evidence="2">Transglutaminase-like domain-containing protein</fullName>
    </recommendedName>
</protein>
<keyword evidence="1" id="KW-1133">Transmembrane helix</keyword>
<evidence type="ECO:0000313" key="4">
    <source>
        <dbReference type="Proteomes" id="UP000002487"/>
    </source>
</evidence>
<keyword evidence="1" id="KW-0812">Transmembrane</keyword>
<dbReference type="KEGG" id="mac:MA_3270"/>
<dbReference type="InterPro" id="IPR002931">
    <property type="entry name" value="Transglutaminase-like"/>
</dbReference>
<evidence type="ECO:0000259" key="2">
    <source>
        <dbReference type="Pfam" id="PF01841"/>
    </source>
</evidence>